<dbReference type="Proteomes" id="UP000887013">
    <property type="component" value="Unassembled WGS sequence"/>
</dbReference>
<accession>A0A8X6T8G9</accession>
<dbReference type="SUPFAM" id="SSF53098">
    <property type="entry name" value="Ribonuclease H-like"/>
    <property type="match status" value="1"/>
</dbReference>
<comment type="caution">
    <text evidence="1">The sequence shown here is derived from an EMBL/GenBank/DDBJ whole genome shotgun (WGS) entry which is preliminary data.</text>
</comment>
<dbReference type="OrthoDB" id="6461397at2759"/>
<dbReference type="InterPro" id="IPR012337">
    <property type="entry name" value="RNaseH-like_sf"/>
</dbReference>
<organism evidence="1 2">
    <name type="scientific">Nephila pilipes</name>
    <name type="common">Giant wood spider</name>
    <name type="synonym">Nephila maculata</name>
    <dbReference type="NCBI Taxonomy" id="299642"/>
    <lineage>
        <taxon>Eukaryota</taxon>
        <taxon>Metazoa</taxon>
        <taxon>Ecdysozoa</taxon>
        <taxon>Arthropoda</taxon>
        <taxon>Chelicerata</taxon>
        <taxon>Arachnida</taxon>
        <taxon>Araneae</taxon>
        <taxon>Araneomorphae</taxon>
        <taxon>Entelegynae</taxon>
        <taxon>Araneoidea</taxon>
        <taxon>Nephilidae</taxon>
        <taxon>Nephila</taxon>
    </lineage>
</organism>
<proteinExistence type="predicted"/>
<dbReference type="InterPro" id="IPR036397">
    <property type="entry name" value="RNaseH_sf"/>
</dbReference>
<reference evidence="1" key="1">
    <citation type="submission" date="2020-08" db="EMBL/GenBank/DDBJ databases">
        <title>Multicomponent nature underlies the extraordinary mechanical properties of spider dragline silk.</title>
        <authorList>
            <person name="Kono N."/>
            <person name="Nakamura H."/>
            <person name="Mori M."/>
            <person name="Yoshida Y."/>
            <person name="Ohtoshi R."/>
            <person name="Malay A.D."/>
            <person name="Moran D.A.P."/>
            <person name="Tomita M."/>
            <person name="Numata K."/>
            <person name="Arakawa K."/>
        </authorList>
    </citation>
    <scope>NUCLEOTIDE SEQUENCE</scope>
</reference>
<dbReference type="Gene3D" id="3.30.420.10">
    <property type="entry name" value="Ribonuclease H-like superfamily/Ribonuclease H"/>
    <property type="match status" value="1"/>
</dbReference>
<dbReference type="GO" id="GO:0003676">
    <property type="term" value="F:nucleic acid binding"/>
    <property type="evidence" value="ECO:0007669"/>
    <property type="project" value="InterPro"/>
</dbReference>
<dbReference type="EMBL" id="BMAW01052051">
    <property type="protein sequence ID" value="GFS83970.1"/>
    <property type="molecule type" value="Genomic_DNA"/>
</dbReference>
<name>A0A8X6T8G9_NEPPI</name>
<gene>
    <name evidence="1" type="ORF">NPIL_156581</name>
</gene>
<sequence>MEPCTKNEGEDIIKAKGIRTIKSYLCADLVRIYSDSSLDKTILMDRAGIHIILLDDTTSLASYGVGNIASYFSCEVIAIEEALREYIYLNDADRARGLVIYCDSKAALEAILLGRS</sequence>
<evidence type="ECO:0000313" key="2">
    <source>
        <dbReference type="Proteomes" id="UP000887013"/>
    </source>
</evidence>
<keyword evidence="2" id="KW-1185">Reference proteome</keyword>
<evidence type="ECO:0000313" key="1">
    <source>
        <dbReference type="EMBL" id="GFS83970.1"/>
    </source>
</evidence>
<dbReference type="AlphaFoldDB" id="A0A8X6T8G9"/>
<protein>
    <submittedName>
        <fullName evidence="1">Ribonuclease H</fullName>
    </submittedName>
</protein>